<dbReference type="PANTHER" id="PTHR11731">
    <property type="entry name" value="PROTEASE FAMILY S9B,C DIPEPTIDYL-PEPTIDASE IV-RELATED"/>
    <property type="match status" value="1"/>
</dbReference>
<evidence type="ECO:0000313" key="4">
    <source>
        <dbReference type="EMBL" id="STD53285.1"/>
    </source>
</evidence>
<evidence type="ECO:0000259" key="2">
    <source>
        <dbReference type="Pfam" id="PF00326"/>
    </source>
</evidence>
<keyword evidence="1" id="KW-0732">Signal</keyword>
<dbReference type="Proteomes" id="UP000254737">
    <property type="component" value="Unassembled WGS sequence"/>
</dbReference>
<reference evidence="4 5" key="1">
    <citation type="submission" date="2018-06" db="EMBL/GenBank/DDBJ databases">
        <authorList>
            <consortium name="Pathogen Informatics"/>
            <person name="Doyle S."/>
        </authorList>
    </citation>
    <scope>NUCLEOTIDE SEQUENCE [LARGE SCALE GENOMIC DNA]</scope>
    <source>
        <strain evidence="4 5">NCTC13456</strain>
    </source>
</reference>
<sequence>MKKTILLSTLLMSASLLAQKKNITMEDAVLGLSTNLRIENLNQVQWIPNQNAYTQNVKTSYGEALIKKEVPSLKTDTIFRSSQFENKRIPSLNWINDKQAYFSTKTGYKTITTAGQQNDWLKLPENAENIEFDATNNQVGYVIDNNLFFVDKSGKTHQITKDGKYEIVNGKSVHQNEFGIHKGIFISPKGNLVAFYRMDQTAVTDYPIIDWSVQPAVNKNIKYPFAGTKNHTVTLGVYNPTTQKTTFLEIHPEVDHYLTSVTWSPDEKHIYIALLSRNQKHMELNQYDAVSGKLIKTLFKEDDAKYVEPQNELHFIPGKNNEFVWWSQRDGFMHLYRFNTDGKLLNQITKGDWIVTDLVGENAKKKEFLIITTKDSPKDRHLYAVNWENGKLRKITTDAGTHNVSVSTNGEYAIDNWSNDNTPRKIDVLDANGKFKQNILTAQNPLANYNTAKVENVTLKADDGTDLYGKLIYPTNFDSSKKYPVIVYLYNGPHAQLITNRFPATGNLWYDHLAEKGYVVFTMDGRGSANRGLKFEQAIHGNVATTEMNDQMKGVDFLKTLPFVDAERMGIHGWSYGGFMTTSFMLRKPDVFKVGVAGGPVLDWTQYEIMYTERYMESPQDNPEGFKNTNLINRVKDLKGKLLMIHGAQDNVVVWQHSIDFIREAVKNGVQMDYFVYPGHEHNVRGKDRVHLMQKITDYFDLYLKPEGTSQK</sequence>
<keyword evidence="4" id="KW-0378">Hydrolase</keyword>
<proteinExistence type="predicted"/>
<dbReference type="RefSeq" id="WP_114998391.1">
    <property type="nucleotide sequence ID" value="NZ_UFXS01000001.1"/>
</dbReference>
<dbReference type="GO" id="GO:0008236">
    <property type="term" value="F:serine-type peptidase activity"/>
    <property type="evidence" value="ECO:0007669"/>
    <property type="project" value="InterPro"/>
</dbReference>
<dbReference type="InterPro" id="IPR050278">
    <property type="entry name" value="Serine_Prot_S9B/DPPIV"/>
</dbReference>
<feature type="domain" description="Dipeptidylpeptidase IV N-terminal" evidence="3">
    <location>
        <begin position="114"/>
        <end position="423"/>
    </location>
</feature>
<dbReference type="Pfam" id="PF00326">
    <property type="entry name" value="Peptidase_S9"/>
    <property type="match status" value="1"/>
</dbReference>
<gene>
    <name evidence="4" type="primary">ptpA_2</name>
    <name evidence="4" type="ORF">NCTC13456_00415</name>
</gene>
<dbReference type="AlphaFoldDB" id="A0A376FY54"/>
<evidence type="ECO:0000259" key="3">
    <source>
        <dbReference type="Pfam" id="PF00930"/>
    </source>
</evidence>
<protein>
    <submittedName>
        <fullName evidence="4">Prolyl tripeptidyl peptidase</fullName>
        <ecNumber evidence="4">3.4.14.12</ecNumber>
    </submittedName>
</protein>
<feature type="chain" id="PRO_5017085328" evidence="1">
    <location>
        <begin position="19"/>
        <end position="712"/>
    </location>
</feature>
<dbReference type="InterPro" id="IPR001375">
    <property type="entry name" value="Peptidase_S9_cat"/>
</dbReference>
<organism evidence="4 5">
    <name type="scientific">Empedobacter falsenii</name>
    <dbReference type="NCBI Taxonomy" id="343874"/>
    <lineage>
        <taxon>Bacteria</taxon>
        <taxon>Pseudomonadati</taxon>
        <taxon>Bacteroidota</taxon>
        <taxon>Flavobacteriia</taxon>
        <taxon>Flavobacteriales</taxon>
        <taxon>Weeksellaceae</taxon>
        <taxon>Empedobacter</taxon>
    </lineage>
</organism>
<dbReference type="GO" id="GO:0008239">
    <property type="term" value="F:dipeptidyl-peptidase activity"/>
    <property type="evidence" value="ECO:0007669"/>
    <property type="project" value="TreeGrafter"/>
</dbReference>
<dbReference type="SUPFAM" id="SSF53474">
    <property type="entry name" value="alpha/beta-Hydrolases"/>
    <property type="match status" value="1"/>
</dbReference>
<name>A0A376FY54_9FLAO</name>
<dbReference type="Gene3D" id="2.140.10.30">
    <property type="entry name" value="Dipeptidylpeptidase IV, N-terminal domain"/>
    <property type="match status" value="1"/>
</dbReference>
<dbReference type="Pfam" id="PF00930">
    <property type="entry name" value="DPPIV_N"/>
    <property type="match status" value="1"/>
</dbReference>
<dbReference type="GO" id="GO:0006508">
    <property type="term" value="P:proteolysis"/>
    <property type="evidence" value="ECO:0007669"/>
    <property type="project" value="InterPro"/>
</dbReference>
<dbReference type="InterPro" id="IPR029058">
    <property type="entry name" value="AB_hydrolase_fold"/>
</dbReference>
<dbReference type="STRING" id="343874.GCA_000805695_00607"/>
<dbReference type="PANTHER" id="PTHR11731:SF193">
    <property type="entry name" value="DIPEPTIDYL PEPTIDASE 9"/>
    <property type="match status" value="1"/>
</dbReference>
<evidence type="ECO:0000256" key="1">
    <source>
        <dbReference type="SAM" id="SignalP"/>
    </source>
</evidence>
<feature type="signal peptide" evidence="1">
    <location>
        <begin position="1"/>
        <end position="18"/>
    </location>
</feature>
<dbReference type="EC" id="3.4.14.12" evidence="4"/>
<dbReference type="EMBL" id="UFXS01000001">
    <property type="protein sequence ID" value="STD53285.1"/>
    <property type="molecule type" value="Genomic_DNA"/>
</dbReference>
<feature type="domain" description="Peptidase S9 prolyl oligopeptidase catalytic" evidence="2">
    <location>
        <begin position="513"/>
        <end position="705"/>
    </location>
</feature>
<dbReference type="SUPFAM" id="SSF82171">
    <property type="entry name" value="DPP6 N-terminal domain-like"/>
    <property type="match status" value="1"/>
</dbReference>
<evidence type="ECO:0000313" key="5">
    <source>
        <dbReference type="Proteomes" id="UP000254737"/>
    </source>
</evidence>
<dbReference type="Gene3D" id="3.40.50.1820">
    <property type="entry name" value="alpha/beta hydrolase"/>
    <property type="match status" value="1"/>
</dbReference>
<accession>A0A376FY54</accession>
<dbReference type="InterPro" id="IPR002469">
    <property type="entry name" value="Peptidase_S9B_N"/>
</dbReference>